<protein>
    <submittedName>
        <fullName evidence="2">Uncharacterized protein</fullName>
    </submittedName>
</protein>
<dbReference type="EMBL" id="BSYO01000053">
    <property type="protein sequence ID" value="GMH32032.1"/>
    <property type="molecule type" value="Genomic_DNA"/>
</dbReference>
<accession>A0AAD3TM80</accession>
<evidence type="ECO:0000313" key="3">
    <source>
        <dbReference type="Proteomes" id="UP001279734"/>
    </source>
</evidence>
<feature type="region of interest" description="Disordered" evidence="1">
    <location>
        <begin position="1"/>
        <end position="35"/>
    </location>
</feature>
<evidence type="ECO:0000256" key="1">
    <source>
        <dbReference type="SAM" id="MobiDB-lite"/>
    </source>
</evidence>
<organism evidence="2 3">
    <name type="scientific">Nepenthes gracilis</name>
    <name type="common">Slender pitcher plant</name>
    <dbReference type="NCBI Taxonomy" id="150966"/>
    <lineage>
        <taxon>Eukaryota</taxon>
        <taxon>Viridiplantae</taxon>
        <taxon>Streptophyta</taxon>
        <taxon>Embryophyta</taxon>
        <taxon>Tracheophyta</taxon>
        <taxon>Spermatophyta</taxon>
        <taxon>Magnoliopsida</taxon>
        <taxon>eudicotyledons</taxon>
        <taxon>Gunneridae</taxon>
        <taxon>Pentapetalae</taxon>
        <taxon>Caryophyllales</taxon>
        <taxon>Nepenthaceae</taxon>
        <taxon>Nepenthes</taxon>
    </lineage>
</organism>
<dbReference type="AlphaFoldDB" id="A0AAD3TM80"/>
<name>A0AAD3TM80_NEPGR</name>
<sequence>MARQHLRLVKNSSSKTTEAEAPQHHKTAVQQFSRSAPSSEYVVKLNRAGTQTRLPCAKESGNPSIADVWQLLPICLLVLLCNFSTRAALGDNLSLANPIGRSSLALAFCGWPVLMVDLIQLMPDSFCLAAETNYEFGCCSSISCSWHLECHLLHDAAPSVFDGNRQLHFIAVAEELIAAGVRLLALWANCFVLSNGLKIYAAWLRMANVCGCIGFPGDGVKRCLSVRLSQCGLWRRHHPGAEPGATGPSPAAIQYFPGVSTISTSVAEADVKSNSPPHPAETELNAKYQPQQIFRAVLPPLLTRQELPNSSAGQLHSIIASSMHHQTSSSSRLLNWPQEDISFCISTVTASQKAA</sequence>
<proteinExistence type="predicted"/>
<comment type="caution">
    <text evidence="2">The sequence shown here is derived from an EMBL/GenBank/DDBJ whole genome shotgun (WGS) entry which is preliminary data.</text>
</comment>
<reference evidence="2" key="1">
    <citation type="submission" date="2023-05" db="EMBL/GenBank/DDBJ databases">
        <title>Nepenthes gracilis genome sequencing.</title>
        <authorList>
            <person name="Fukushima K."/>
        </authorList>
    </citation>
    <scope>NUCLEOTIDE SEQUENCE</scope>
    <source>
        <strain evidence="2">SING2019-196</strain>
    </source>
</reference>
<evidence type="ECO:0000313" key="2">
    <source>
        <dbReference type="EMBL" id="GMH32032.1"/>
    </source>
</evidence>
<keyword evidence="3" id="KW-1185">Reference proteome</keyword>
<dbReference type="Proteomes" id="UP001279734">
    <property type="component" value="Unassembled WGS sequence"/>
</dbReference>
<gene>
    <name evidence="2" type="ORF">Nepgr_033876</name>
</gene>